<evidence type="ECO:0000256" key="1">
    <source>
        <dbReference type="SAM" id="SignalP"/>
    </source>
</evidence>
<gene>
    <name evidence="2" type="ORF">UHOR_04990</name>
</gene>
<feature type="chain" id="PRO_5003657995" evidence="1">
    <location>
        <begin position="22"/>
        <end position="171"/>
    </location>
</feature>
<sequence length="171" mass="18567">MNTLGLILLLSILSSLSAAFAQDCPLKFTPVLPRNSDFEKACSADSATKSPCFHHVSGSLRLANVSSNSLQENIKEMLFVKDGFLTDFTFAYSTKGYYINYLDGGVGLQYTPVDSNNCFGPSWNALGARSGAYRLSGAVANGGEKLFDSSANGYGTVHVCDRYVDLWLEKY</sequence>
<dbReference type="Proteomes" id="UP000006174">
    <property type="component" value="Unassembled WGS sequence"/>
</dbReference>
<protein>
    <submittedName>
        <fullName evidence="2">Related to Mig1-Mig1 protein, induced during biotrophic phase</fullName>
    </submittedName>
</protein>
<proteinExistence type="predicted"/>
<feature type="signal peptide" evidence="1">
    <location>
        <begin position="1"/>
        <end position="21"/>
    </location>
</feature>
<evidence type="ECO:0000313" key="2">
    <source>
        <dbReference type="EMBL" id="CCF51905.1"/>
    </source>
</evidence>
<keyword evidence="3" id="KW-1185">Reference proteome</keyword>
<dbReference type="OrthoDB" id="10357104at2759"/>
<organism evidence="2 3">
    <name type="scientific">Ustilago hordei</name>
    <name type="common">Barley covered smut fungus</name>
    <dbReference type="NCBI Taxonomy" id="120017"/>
    <lineage>
        <taxon>Eukaryota</taxon>
        <taxon>Fungi</taxon>
        <taxon>Dikarya</taxon>
        <taxon>Basidiomycota</taxon>
        <taxon>Ustilaginomycotina</taxon>
        <taxon>Ustilaginomycetes</taxon>
        <taxon>Ustilaginales</taxon>
        <taxon>Ustilaginaceae</taxon>
        <taxon>Ustilago</taxon>
    </lineage>
</organism>
<name>I2FYB2_USTHO</name>
<comment type="caution">
    <text evidence="2">The sequence shown here is derived from an EMBL/GenBank/DDBJ whole genome shotgun (WGS) entry which is preliminary data.</text>
</comment>
<dbReference type="HOGENOM" id="CLU_1714672_0_0_1"/>
<accession>I2FYB2</accession>
<dbReference type="AlphaFoldDB" id="I2FYB2"/>
<dbReference type="EMBL" id="CAGI01000168">
    <property type="protein sequence ID" value="CCF51905.1"/>
    <property type="molecule type" value="Genomic_DNA"/>
</dbReference>
<keyword evidence="1" id="KW-0732">Signal</keyword>
<reference evidence="2 3" key="1">
    <citation type="journal article" date="2012" name="Plant Cell">
        <title>Genome comparison of barley and maize smut fungi reveals targeted loss of RNA silencing components and species-specific presence of transposable elements.</title>
        <authorList>
            <person name="Laurie J.D."/>
            <person name="Ali S."/>
            <person name="Linning R."/>
            <person name="Mannhaupt G."/>
            <person name="Wong P."/>
            <person name="Gueldener U."/>
            <person name="Muensterkoetter M."/>
            <person name="Moore R."/>
            <person name="Kahmann R."/>
            <person name="Bakkeren G."/>
            <person name="Schirawski J."/>
        </authorList>
    </citation>
    <scope>NUCLEOTIDE SEQUENCE [LARGE SCALE GENOMIC DNA]</scope>
    <source>
        <strain evidence="3">Uh4875-4</strain>
    </source>
</reference>
<evidence type="ECO:0000313" key="3">
    <source>
        <dbReference type="Proteomes" id="UP000006174"/>
    </source>
</evidence>